<dbReference type="PANTHER" id="PTHR43479:SF11">
    <property type="entry name" value="ACREF_ENVCD OPERON REPRESSOR-RELATED"/>
    <property type="match status" value="1"/>
</dbReference>
<dbReference type="SUPFAM" id="SSF46689">
    <property type="entry name" value="Homeodomain-like"/>
    <property type="match status" value="1"/>
</dbReference>
<proteinExistence type="predicted"/>
<feature type="domain" description="HTH tetR-type" evidence="3">
    <location>
        <begin position="8"/>
        <end position="68"/>
    </location>
</feature>
<dbReference type="EMBL" id="QXDJ01000003">
    <property type="protein sequence ID" value="RII34244.1"/>
    <property type="molecule type" value="Genomic_DNA"/>
</dbReference>
<feature type="DNA-binding region" description="H-T-H motif" evidence="2">
    <location>
        <begin position="31"/>
        <end position="50"/>
    </location>
</feature>
<organism evidence="4 6">
    <name type="scientific">Clostridium chromiireducens</name>
    <dbReference type="NCBI Taxonomy" id="225345"/>
    <lineage>
        <taxon>Bacteria</taxon>
        <taxon>Bacillati</taxon>
        <taxon>Bacillota</taxon>
        <taxon>Clostridia</taxon>
        <taxon>Eubacteriales</taxon>
        <taxon>Clostridiaceae</taxon>
        <taxon>Clostridium</taxon>
    </lineage>
</organism>
<sequence>MRTIKPIDERRQEILDGAMKLFSEKGYDRTSISDISKFLGISQGLCYRYFKSKEEIFESAIDEYASNIADEIIKVIKSPHMSIEDKISSKWNFYDLEKREDSYYKVFHRENARPLHDRMSINICRKVTPYIQEEIEKEIFNGKLKVPDSAMLASFCVYGQLGILLDTSINDKIRTKRISEFLLDLIGRYKT</sequence>
<evidence type="ECO:0000256" key="2">
    <source>
        <dbReference type="PROSITE-ProRule" id="PRU00335"/>
    </source>
</evidence>
<evidence type="ECO:0000313" key="6">
    <source>
        <dbReference type="Proteomes" id="UP000191056"/>
    </source>
</evidence>
<reference evidence="4 6" key="1">
    <citation type="submission" date="2017-03" db="EMBL/GenBank/DDBJ databases">
        <title>Genome sequence of Clostridium chromiireducens DSM 23318.</title>
        <authorList>
            <person name="Poehlein A."/>
            <person name="Daniel R."/>
        </authorList>
    </citation>
    <scope>NUCLEOTIDE SEQUENCE [LARGE SCALE GENOMIC DNA]</scope>
    <source>
        <strain evidence="4 6">DSM 23318</strain>
    </source>
</reference>
<dbReference type="InterPro" id="IPR009057">
    <property type="entry name" value="Homeodomain-like_sf"/>
</dbReference>
<dbReference type="Proteomes" id="UP000191056">
    <property type="component" value="Unassembled WGS sequence"/>
</dbReference>
<evidence type="ECO:0000313" key="7">
    <source>
        <dbReference type="Proteomes" id="UP000265930"/>
    </source>
</evidence>
<evidence type="ECO:0000313" key="4">
    <source>
        <dbReference type="EMBL" id="OPJ59802.1"/>
    </source>
</evidence>
<dbReference type="InterPro" id="IPR050624">
    <property type="entry name" value="HTH-type_Tx_Regulator"/>
</dbReference>
<keyword evidence="1 2" id="KW-0238">DNA-binding</keyword>
<dbReference type="STRING" id="225345.CLCHR_32600"/>
<dbReference type="PRINTS" id="PR00455">
    <property type="entry name" value="HTHTETR"/>
</dbReference>
<dbReference type="AlphaFoldDB" id="A0A1V4IIH1"/>
<dbReference type="PANTHER" id="PTHR43479">
    <property type="entry name" value="ACREF/ENVCD OPERON REPRESSOR-RELATED"/>
    <property type="match status" value="1"/>
</dbReference>
<dbReference type="RefSeq" id="WP_079440862.1">
    <property type="nucleotide sequence ID" value="NZ_MZGT01000046.1"/>
</dbReference>
<name>A0A1V4IIH1_9CLOT</name>
<keyword evidence="6" id="KW-1185">Reference proteome</keyword>
<protein>
    <submittedName>
        <fullName evidence="4">HTH-type transcriptional regulator AcrR</fullName>
    </submittedName>
    <submittedName>
        <fullName evidence="5">TetR/AcrR family transcriptional regulator</fullName>
    </submittedName>
</protein>
<gene>
    <name evidence="4" type="primary">acrR</name>
    <name evidence="4" type="ORF">CLCHR_32600</name>
    <name evidence="5" type="ORF">D2A34_13910</name>
</gene>
<dbReference type="GO" id="GO:0003677">
    <property type="term" value="F:DNA binding"/>
    <property type="evidence" value="ECO:0007669"/>
    <property type="project" value="UniProtKB-UniRule"/>
</dbReference>
<accession>A0A1V4IIH1</accession>
<evidence type="ECO:0000313" key="5">
    <source>
        <dbReference type="EMBL" id="RII34244.1"/>
    </source>
</evidence>
<dbReference type="Pfam" id="PF00440">
    <property type="entry name" value="TetR_N"/>
    <property type="match status" value="1"/>
</dbReference>
<dbReference type="PROSITE" id="PS50977">
    <property type="entry name" value="HTH_TETR_2"/>
    <property type="match status" value="1"/>
</dbReference>
<dbReference type="OrthoDB" id="9785164at2"/>
<dbReference type="EMBL" id="MZGT01000046">
    <property type="protein sequence ID" value="OPJ59802.1"/>
    <property type="molecule type" value="Genomic_DNA"/>
</dbReference>
<comment type="caution">
    <text evidence="4">The sequence shown here is derived from an EMBL/GenBank/DDBJ whole genome shotgun (WGS) entry which is preliminary data.</text>
</comment>
<dbReference type="InterPro" id="IPR001647">
    <property type="entry name" value="HTH_TetR"/>
</dbReference>
<dbReference type="Gene3D" id="1.10.357.10">
    <property type="entry name" value="Tetracycline Repressor, domain 2"/>
    <property type="match status" value="1"/>
</dbReference>
<evidence type="ECO:0000256" key="1">
    <source>
        <dbReference type="ARBA" id="ARBA00023125"/>
    </source>
</evidence>
<dbReference type="Proteomes" id="UP000265930">
    <property type="component" value="Unassembled WGS sequence"/>
</dbReference>
<evidence type="ECO:0000259" key="3">
    <source>
        <dbReference type="PROSITE" id="PS50977"/>
    </source>
</evidence>
<reference evidence="5 7" key="2">
    <citation type="submission" date="2018-08" db="EMBL/GenBank/DDBJ databases">
        <title>Genome of Clostridium chromiireducens C1, DSM12136.</title>
        <authorList>
            <person name="Xing M."/>
            <person name="Wei Y."/>
            <person name="Ang E.L."/>
            <person name="Zhao H."/>
            <person name="Zhang Y."/>
        </authorList>
    </citation>
    <scope>NUCLEOTIDE SEQUENCE [LARGE SCALE GENOMIC DNA]</scope>
    <source>
        <strain evidence="5 7">C1</strain>
    </source>
</reference>